<dbReference type="SMART" id="SM00365">
    <property type="entry name" value="LRR_SD22"/>
    <property type="match status" value="2"/>
</dbReference>
<reference evidence="4" key="1">
    <citation type="journal article" date="2014" name="Front. Microbiol.">
        <title>High frequency of phylogenetically diverse reductive dehalogenase-homologous genes in deep subseafloor sedimentary metagenomes.</title>
        <authorList>
            <person name="Kawai M."/>
            <person name="Futagami T."/>
            <person name="Toyoda A."/>
            <person name="Takaki Y."/>
            <person name="Nishi S."/>
            <person name="Hori S."/>
            <person name="Arai W."/>
            <person name="Tsubouchi T."/>
            <person name="Morono Y."/>
            <person name="Uchiyama I."/>
            <person name="Ito T."/>
            <person name="Fujiyama A."/>
            <person name="Inagaki F."/>
            <person name="Takami H."/>
        </authorList>
    </citation>
    <scope>NUCLEOTIDE SEQUENCE</scope>
    <source>
        <strain evidence="4">Expedition CK06-06</strain>
    </source>
</reference>
<evidence type="ECO:0000313" key="4">
    <source>
        <dbReference type="EMBL" id="GAI66772.1"/>
    </source>
</evidence>
<evidence type="ECO:0000256" key="1">
    <source>
        <dbReference type="ARBA" id="ARBA00022614"/>
    </source>
</evidence>
<dbReference type="Pfam" id="PF23598">
    <property type="entry name" value="LRR_14"/>
    <property type="match status" value="1"/>
</dbReference>
<dbReference type="PANTHER" id="PTHR48051">
    <property type="match status" value="1"/>
</dbReference>
<comment type="caution">
    <text evidence="4">The sequence shown here is derived from an EMBL/GenBank/DDBJ whole genome shotgun (WGS) entry which is preliminary data.</text>
</comment>
<dbReference type="InterPro" id="IPR003591">
    <property type="entry name" value="Leu-rich_rpt_typical-subtyp"/>
</dbReference>
<evidence type="ECO:0000256" key="2">
    <source>
        <dbReference type="ARBA" id="ARBA00022737"/>
    </source>
</evidence>
<dbReference type="SMART" id="SM00369">
    <property type="entry name" value="LRR_TYP"/>
    <property type="match status" value="4"/>
</dbReference>
<dbReference type="InterPro" id="IPR055414">
    <property type="entry name" value="LRR_R13L4/SHOC2-like"/>
</dbReference>
<dbReference type="SUPFAM" id="SSF52058">
    <property type="entry name" value="L domain-like"/>
    <property type="match status" value="1"/>
</dbReference>
<name>X1QE45_9ZZZZ</name>
<dbReference type="Gene3D" id="3.80.10.10">
    <property type="entry name" value="Ribonuclease Inhibitor"/>
    <property type="match status" value="1"/>
</dbReference>
<protein>
    <recommendedName>
        <fullName evidence="3">Disease resistance R13L4/SHOC-2-like LRR domain-containing protein</fullName>
    </recommendedName>
</protein>
<dbReference type="InterPro" id="IPR032675">
    <property type="entry name" value="LRR_dom_sf"/>
</dbReference>
<dbReference type="PANTHER" id="PTHR48051:SF1">
    <property type="entry name" value="RAS SUPPRESSOR PROTEIN 1"/>
    <property type="match status" value="1"/>
</dbReference>
<gene>
    <name evidence="4" type="ORF">S12H4_02479</name>
</gene>
<organism evidence="4">
    <name type="scientific">marine sediment metagenome</name>
    <dbReference type="NCBI Taxonomy" id="412755"/>
    <lineage>
        <taxon>unclassified sequences</taxon>
        <taxon>metagenomes</taxon>
        <taxon>ecological metagenomes</taxon>
    </lineage>
</organism>
<dbReference type="PROSITE" id="PS51450">
    <property type="entry name" value="LRR"/>
    <property type="match status" value="3"/>
</dbReference>
<dbReference type="InterPro" id="IPR050216">
    <property type="entry name" value="LRR_domain-containing"/>
</dbReference>
<accession>X1QE45</accession>
<feature type="domain" description="Disease resistance R13L4/SHOC-2-like LRR" evidence="3">
    <location>
        <begin position="87"/>
        <end position="194"/>
    </location>
</feature>
<proteinExistence type="predicted"/>
<dbReference type="InterPro" id="IPR001611">
    <property type="entry name" value="Leu-rich_rpt"/>
</dbReference>
<sequence length="215" mass="25137">MSLIKFLNLNPKCKEKENKRTKMKTTETMISLVRSFIKDKLNIDLEDFRQKIISYEENDASFLINLRRIQDDKELEKTLIGLEQLKSYSRLKTFEQINYINLDCCKLTDIPEEVFNFSNLSALSLDNNFLTTLPDSIINLHNLKRLYLTNNKINNFPSSLESLTSLESIYLSYNQIGSLPSSLENLKNLRSLYLKNNNLKTVPDIFKTLKLSIFY</sequence>
<dbReference type="EMBL" id="BARW01000612">
    <property type="protein sequence ID" value="GAI66772.1"/>
    <property type="molecule type" value="Genomic_DNA"/>
</dbReference>
<evidence type="ECO:0000259" key="3">
    <source>
        <dbReference type="Pfam" id="PF23598"/>
    </source>
</evidence>
<dbReference type="AlphaFoldDB" id="X1QE45"/>
<keyword evidence="2" id="KW-0677">Repeat</keyword>
<dbReference type="SMART" id="SM00364">
    <property type="entry name" value="LRR_BAC"/>
    <property type="match status" value="4"/>
</dbReference>
<keyword evidence="1" id="KW-0433">Leucine-rich repeat</keyword>
<dbReference type="GO" id="GO:0005737">
    <property type="term" value="C:cytoplasm"/>
    <property type="evidence" value="ECO:0007669"/>
    <property type="project" value="TreeGrafter"/>
</dbReference>